<evidence type="ECO:0000256" key="17">
    <source>
        <dbReference type="PROSITE-ProRule" id="PRU00169"/>
    </source>
</evidence>
<dbReference type="PANTHER" id="PTHR45339">
    <property type="entry name" value="HYBRID SIGNAL TRANSDUCTION HISTIDINE KINASE J"/>
    <property type="match status" value="1"/>
</dbReference>
<dbReference type="Gene3D" id="3.30.450.20">
    <property type="entry name" value="PAS domain"/>
    <property type="match status" value="2"/>
</dbReference>
<keyword evidence="13 18" id="KW-0472">Membrane</keyword>
<comment type="subcellular location">
    <subcellularLocation>
        <location evidence="2">Cell membrane</location>
        <topology evidence="2">Multi-pass membrane protein</topology>
    </subcellularLocation>
</comment>
<dbReference type="InterPro" id="IPR008207">
    <property type="entry name" value="Sig_transdc_His_kin_Hpt_dom"/>
</dbReference>
<evidence type="ECO:0000256" key="7">
    <source>
        <dbReference type="ARBA" id="ARBA00022692"/>
    </source>
</evidence>
<accession>A0A6G9QNJ0</accession>
<dbReference type="SUPFAM" id="SSF55874">
    <property type="entry name" value="ATPase domain of HSP90 chaperone/DNA topoisomerase II/histidine kinase"/>
    <property type="match status" value="1"/>
</dbReference>
<feature type="transmembrane region" description="Helical" evidence="18">
    <location>
        <begin position="301"/>
        <end position="321"/>
    </location>
</feature>
<dbReference type="SUPFAM" id="SSF47226">
    <property type="entry name" value="Histidine-containing phosphotransfer domain, HPT domain"/>
    <property type="match status" value="1"/>
</dbReference>
<dbReference type="Gene3D" id="1.20.120.160">
    <property type="entry name" value="HPT domain"/>
    <property type="match status" value="1"/>
</dbReference>
<proteinExistence type="predicted"/>
<feature type="modified residue" description="4-aspartylphosphate" evidence="17">
    <location>
        <position position="1370"/>
    </location>
</feature>
<dbReference type="InterPro" id="IPR001789">
    <property type="entry name" value="Sig_transdc_resp-reg_receiver"/>
</dbReference>
<keyword evidence="11 18" id="KW-1133">Transmembrane helix</keyword>
<dbReference type="EC" id="2.7.13.3" evidence="3"/>
<dbReference type="GO" id="GO:0000155">
    <property type="term" value="F:phosphorelay sensor kinase activity"/>
    <property type="evidence" value="ECO:0007669"/>
    <property type="project" value="InterPro"/>
</dbReference>
<dbReference type="Pfam" id="PF00497">
    <property type="entry name" value="SBP_bac_3"/>
    <property type="match status" value="1"/>
</dbReference>
<evidence type="ECO:0000256" key="14">
    <source>
        <dbReference type="ARBA" id="ARBA00064003"/>
    </source>
</evidence>
<dbReference type="InterPro" id="IPR001638">
    <property type="entry name" value="Solute-binding_3/MltF_N"/>
</dbReference>
<dbReference type="SMART" id="SM00448">
    <property type="entry name" value="REC"/>
    <property type="match status" value="1"/>
</dbReference>
<dbReference type="SUPFAM" id="SSF52172">
    <property type="entry name" value="CheY-like"/>
    <property type="match status" value="1"/>
</dbReference>
<keyword evidence="7 18" id="KW-0812">Transmembrane</keyword>
<evidence type="ECO:0000256" key="4">
    <source>
        <dbReference type="ARBA" id="ARBA00022475"/>
    </source>
</evidence>
<protein>
    <recommendedName>
        <fullName evidence="15">Sensory/regulatory protein RpfC</fullName>
        <ecNumber evidence="3">2.7.13.3</ecNumber>
    </recommendedName>
</protein>
<dbReference type="SUPFAM" id="SSF55785">
    <property type="entry name" value="PYP-like sensor domain (PAS domain)"/>
    <property type="match status" value="2"/>
</dbReference>
<dbReference type="Gene3D" id="3.40.50.2300">
    <property type="match status" value="3"/>
</dbReference>
<dbReference type="Pfam" id="PF00532">
    <property type="entry name" value="Peripla_BP_1"/>
    <property type="match status" value="1"/>
</dbReference>
<dbReference type="InterPro" id="IPR001610">
    <property type="entry name" value="PAC"/>
</dbReference>
<dbReference type="EMBL" id="CP050313">
    <property type="protein sequence ID" value="QIR15391.1"/>
    <property type="molecule type" value="Genomic_DNA"/>
</dbReference>
<feature type="domain" description="Response regulatory" evidence="20">
    <location>
        <begin position="1321"/>
        <end position="1437"/>
    </location>
</feature>
<dbReference type="InterPro" id="IPR004358">
    <property type="entry name" value="Sig_transdc_His_kin-like_C"/>
</dbReference>
<dbReference type="InterPro" id="IPR003661">
    <property type="entry name" value="HisK_dim/P_dom"/>
</dbReference>
<dbReference type="SMART" id="SM00073">
    <property type="entry name" value="HPT"/>
    <property type="match status" value="1"/>
</dbReference>
<dbReference type="InterPro" id="IPR028082">
    <property type="entry name" value="Peripla_BP_I"/>
</dbReference>
<name>A0A6G9QNJ0_9GAMM</name>
<dbReference type="SMART" id="SM00387">
    <property type="entry name" value="HATPase_c"/>
    <property type="match status" value="1"/>
</dbReference>
<dbReference type="Gene3D" id="3.30.565.10">
    <property type="entry name" value="Histidine kinase-like ATPase, C-terminal domain"/>
    <property type="match status" value="1"/>
</dbReference>
<dbReference type="CDD" id="cd17546">
    <property type="entry name" value="REC_hyHK_CKI1_RcsC-like"/>
    <property type="match status" value="1"/>
</dbReference>
<comment type="catalytic activity">
    <reaction evidence="1">
        <text>ATP + protein L-histidine = ADP + protein N-phospho-L-histidine.</text>
        <dbReference type="EC" id="2.7.13.3"/>
    </reaction>
</comment>
<dbReference type="InterPro" id="IPR005467">
    <property type="entry name" value="His_kinase_dom"/>
</dbReference>
<dbReference type="SUPFAM" id="SSF47384">
    <property type="entry name" value="Homodimeric domain of signal transducing histidine kinase"/>
    <property type="match status" value="1"/>
</dbReference>
<keyword evidence="23" id="KW-1185">Reference proteome</keyword>
<evidence type="ECO:0000256" key="2">
    <source>
        <dbReference type="ARBA" id="ARBA00004651"/>
    </source>
</evidence>
<dbReference type="Pfam" id="PF01627">
    <property type="entry name" value="Hpt"/>
    <property type="match status" value="1"/>
</dbReference>
<dbReference type="SMART" id="SM00091">
    <property type="entry name" value="PAS"/>
    <property type="match status" value="2"/>
</dbReference>
<gene>
    <name evidence="22" type="ORF">HBH39_13540</name>
</gene>
<feature type="domain" description="Histidine kinase" evidence="19">
    <location>
        <begin position="939"/>
        <end position="1160"/>
    </location>
</feature>
<dbReference type="PANTHER" id="PTHR45339:SF1">
    <property type="entry name" value="HYBRID SIGNAL TRANSDUCTION HISTIDINE KINASE J"/>
    <property type="match status" value="1"/>
</dbReference>
<dbReference type="Pfam" id="PF00072">
    <property type="entry name" value="Response_reg"/>
    <property type="match status" value="1"/>
</dbReference>
<keyword evidence="4" id="KW-1003">Cell membrane</keyword>
<dbReference type="KEGG" id="saes:HBH39_13540"/>
<dbReference type="Gene3D" id="1.10.287.130">
    <property type="match status" value="1"/>
</dbReference>
<evidence type="ECO:0000256" key="5">
    <source>
        <dbReference type="ARBA" id="ARBA00022553"/>
    </source>
</evidence>
<dbReference type="InterPro" id="IPR011006">
    <property type="entry name" value="CheY-like_superfamily"/>
</dbReference>
<evidence type="ECO:0000313" key="23">
    <source>
        <dbReference type="Proteomes" id="UP000502608"/>
    </source>
</evidence>
<dbReference type="CDD" id="cd16922">
    <property type="entry name" value="HATPase_EvgS-ArcB-TorS-like"/>
    <property type="match status" value="1"/>
</dbReference>
<dbReference type="GO" id="GO:0005886">
    <property type="term" value="C:plasma membrane"/>
    <property type="evidence" value="ECO:0007669"/>
    <property type="project" value="UniProtKB-SubCell"/>
</dbReference>
<evidence type="ECO:0000259" key="20">
    <source>
        <dbReference type="PROSITE" id="PS50110"/>
    </source>
</evidence>
<dbReference type="PROSITE" id="PS50894">
    <property type="entry name" value="HPT"/>
    <property type="match status" value="1"/>
</dbReference>
<dbReference type="Gene3D" id="3.40.190.10">
    <property type="entry name" value="Periplasmic binding protein-like II"/>
    <property type="match status" value="2"/>
</dbReference>
<keyword evidence="5 17" id="KW-0597">Phosphoprotein</keyword>
<dbReference type="SMART" id="SM00062">
    <property type="entry name" value="PBPb"/>
    <property type="match status" value="1"/>
</dbReference>
<keyword evidence="9" id="KW-0418">Kinase</keyword>
<dbReference type="SMART" id="SM00388">
    <property type="entry name" value="HisKA"/>
    <property type="match status" value="1"/>
</dbReference>
<evidence type="ECO:0000256" key="18">
    <source>
        <dbReference type="SAM" id="Phobius"/>
    </source>
</evidence>
<dbReference type="InterPro" id="IPR035965">
    <property type="entry name" value="PAS-like_dom_sf"/>
</dbReference>
<dbReference type="InterPro" id="IPR003594">
    <property type="entry name" value="HATPase_dom"/>
</dbReference>
<sequence length="1659" mass="186088">MMSISAIPTQAKRILIGALYLCAFALIILSIDVISENKASKPKADPTPQISAIEKLQQSQSKNITMILGNDRPFWRDIAKFSQFAANDINVNLKVIYGNGTTKSVLNLTQQAIAEQPDGIIFAEYDDILDQVLSKAKLHQIPIISINGNSSDPKLIQKANTPNWVGRFGRAPNTEIALLESLLTARNDPNWQPNILLIAGNQDDKVVAARTKKLTDYVSARWQNAEIKVRYADWDPQKAKEVYKETLINNKHLNVVIAMNAEMADAISQIAGQQLANRPLIGALSWQPEFTDDIPKKHINAAAIGADMMGAFATVLLFDYLNNNEVRNQGFDYVIPPVILNPSNYKNYLPLLDINGQAIEFKDISLTYNPDMLLPDFNVSKLLIIEETKLFLAKLTKEELTFIRNNPVVNLGVDQDMAPIAFISDSGEHRGLIADFIAEIKPLVPIEFKVSTAATWHELLKSFRDKKLHMLTPVTDHYARDEEMLFTQALAHFSPVLITRNEVNDIIGLESLVGKKVAVIAEDITELQLKLDHPELIVVAYSNLENVLKAVNHKEVFAAFVHSPLAVKMLEAFGQQDLQIVDLSDYRFGMALGIRKDLPELQSILNKAFEQISSRKKQGIKDRWINAKFDFGIKKQRVINWAINLAIILLVIFSVFGFWNRRLNQEIEQRKLTEEQLNLSRAKFQSLFDVSIEACMLSNMNGVILDCNQSLLDLMLYTDKNDLIGEPLTHFYAIESSDAHAILIGRLEKVLQQGTLKYECEMLNSAGQNIPIEATLKVIELEGEQCILGSFNDISERLRINQLLIQERDVLQSILGKSPIGVWICVKNNCRYANRRMTEMTGLTVGQQVAEMFSNPEDFKQISQLDVNQAQEFESQLIKPNGKTIDVHITAYPTIHGGQNANLCWALDITDDKLIQSELAIAKEAAEAAAQTKSDFLANMSHEIRTPMNAILGMSYLALQTDLSGKQRDYVDNVHRAASSLLGILNDILDFSKIEADKMDLENAEFDMYEVISNLANIISFKTDEKNITVLFDFPSDYTRYLKGDSMRLGQILINFCNNAAKFSHPDSNIIVRSTSKRNGTDVELLFCVEDFGIGIPKHKQAKLFGSFEQVDASTSREYGGTGLGLAICKRLANLMGGEVWFESEEGKGSRFYLKLTLQEGRYHDPAARFEYTKHCSFTMLGLPKITTDYLMKHANYFGIDVKINDVPSAIEEINQHMQSADASAPFYLICDYQHCSDELLTALASSPQSRMVIIHRISEQDEVNHIISNSNQIISLAKPLTPSNMADALIVLVTGNKPTSSVLLGDQPILEMKYKLSGAEVLLVEDNLLNQELALELLQQAGIKVTLANNGIEAVELVQNKRFDGVLMDCQMPLMDGYEATRRIRADKQFANLPIIAMTANAMKEDVDKGIASGMNDQINKPVHVRDLYSIMARWITPQTQQPLPPQIKNDDISIKLPKIKGLDTKRGMMNCDNNSQLYLQLLRSFIQTCESLIKQQTQALKNNDAAELKISIHTLKGVTANVGANDASQQLAKVELKIKDSDSIDWNTVDGKLHSLHIELTQLLTDLDNWHQKNQQTVTKRELNDDAISQMLAELQTCLEQYNTQALDWVNQLDGVNQLTPHKAVLKSLKNDIEQFEFDLALEKLAQLSSALNRVRE</sequence>
<dbReference type="Pfam" id="PF13426">
    <property type="entry name" value="PAS_9"/>
    <property type="match status" value="2"/>
</dbReference>
<dbReference type="PROSITE" id="PS50109">
    <property type="entry name" value="HIS_KIN"/>
    <property type="match status" value="1"/>
</dbReference>
<dbReference type="InterPro" id="IPR000014">
    <property type="entry name" value="PAS"/>
</dbReference>
<reference evidence="22 23" key="1">
    <citation type="submission" date="2020-03" db="EMBL/GenBank/DDBJ databases">
        <title>Complete genome sequence of Shewanella sp.</title>
        <authorList>
            <person name="Kim Y.-S."/>
            <person name="Kim S.-J."/>
            <person name="Jung H.-K."/>
            <person name="Kim K.-H."/>
        </authorList>
    </citation>
    <scope>NUCLEOTIDE SEQUENCE [LARGE SCALE GENOMIC DNA]</scope>
    <source>
        <strain evidence="22 23">PN3F2</strain>
    </source>
</reference>
<feature type="domain" description="HPt" evidence="21">
    <location>
        <begin position="1476"/>
        <end position="1572"/>
    </location>
</feature>
<evidence type="ECO:0000256" key="8">
    <source>
        <dbReference type="ARBA" id="ARBA00022741"/>
    </source>
</evidence>
<dbReference type="InterPro" id="IPR036641">
    <property type="entry name" value="HPT_dom_sf"/>
</dbReference>
<feature type="modified residue" description="Phosphohistidine" evidence="16">
    <location>
        <position position="1515"/>
    </location>
</feature>
<evidence type="ECO:0000256" key="10">
    <source>
        <dbReference type="ARBA" id="ARBA00022840"/>
    </source>
</evidence>
<dbReference type="GO" id="GO:0005524">
    <property type="term" value="F:ATP binding"/>
    <property type="evidence" value="ECO:0007669"/>
    <property type="project" value="UniProtKB-KW"/>
</dbReference>
<evidence type="ECO:0000256" key="16">
    <source>
        <dbReference type="PROSITE-ProRule" id="PRU00110"/>
    </source>
</evidence>
<comment type="subunit">
    <text evidence="14">At low DSF concentrations, interacts with RpfF.</text>
</comment>
<keyword evidence="6" id="KW-0808">Transferase</keyword>
<dbReference type="FunFam" id="3.30.565.10:FF:000010">
    <property type="entry name" value="Sensor histidine kinase RcsC"/>
    <property type="match status" value="1"/>
</dbReference>
<dbReference type="Pfam" id="PF02518">
    <property type="entry name" value="HATPase_c"/>
    <property type="match status" value="1"/>
</dbReference>
<dbReference type="Proteomes" id="UP000502608">
    <property type="component" value="Chromosome"/>
</dbReference>
<dbReference type="CDD" id="cd00082">
    <property type="entry name" value="HisKA"/>
    <property type="match status" value="1"/>
</dbReference>
<dbReference type="InterPro" id="IPR036890">
    <property type="entry name" value="HATPase_C_sf"/>
</dbReference>
<keyword evidence="12" id="KW-0902">Two-component regulatory system</keyword>
<evidence type="ECO:0000313" key="22">
    <source>
        <dbReference type="EMBL" id="QIR15391.1"/>
    </source>
</evidence>
<dbReference type="SMART" id="SM00086">
    <property type="entry name" value="PAC"/>
    <property type="match status" value="2"/>
</dbReference>
<evidence type="ECO:0000256" key="15">
    <source>
        <dbReference type="ARBA" id="ARBA00068150"/>
    </source>
</evidence>
<keyword evidence="10" id="KW-0067">ATP-binding</keyword>
<dbReference type="FunFam" id="1.10.287.130:FF:000002">
    <property type="entry name" value="Two-component osmosensing histidine kinase"/>
    <property type="match status" value="1"/>
</dbReference>
<dbReference type="InterPro" id="IPR001761">
    <property type="entry name" value="Peripla_BP/Lac1_sug-bd_dom"/>
</dbReference>
<dbReference type="CDD" id="cd01007">
    <property type="entry name" value="PBP2_BvgS_HisK_like"/>
    <property type="match status" value="1"/>
</dbReference>
<evidence type="ECO:0000256" key="1">
    <source>
        <dbReference type="ARBA" id="ARBA00000085"/>
    </source>
</evidence>
<dbReference type="CDD" id="cd00130">
    <property type="entry name" value="PAS"/>
    <property type="match status" value="2"/>
</dbReference>
<feature type="transmembrane region" description="Helical" evidence="18">
    <location>
        <begin position="638"/>
        <end position="659"/>
    </location>
</feature>
<dbReference type="NCBIfam" id="TIGR00229">
    <property type="entry name" value="sensory_box"/>
    <property type="match status" value="1"/>
</dbReference>
<evidence type="ECO:0000256" key="13">
    <source>
        <dbReference type="ARBA" id="ARBA00023136"/>
    </source>
</evidence>
<organism evidence="22 23">
    <name type="scientific">Shewanella aestuarii</name>
    <dbReference type="NCBI Taxonomy" id="1028752"/>
    <lineage>
        <taxon>Bacteria</taxon>
        <taxon>Pseudomonadati</taxon>
        <taxon>Pseudomonadota</taxon>
        <taxon>Gammaproteobacteria</taxon>
        <taxon>Alteromonadales</taxon>
        <taxon>Shewanellaceae</taxon>
        <taxon>Shewanella</taxon>
    </lineage>
</organism>
<evidence type="ECO:0000256" key="9">
    <source>
        <dbReference type="ARBA" id="ARBA00022777"/>
    </source>
</evidence>
<keyword evidence="8" id="KW-0547">Nucleotide-binding</keyword>
<evidence type="ECO:0000256" key="12">
    <source>
        <dbReference type="ARBA" id="ARBA00023012"/>
    </source>
</evidence>
<dbReference type="PRINTS" id="PR00344">
    <property type="entry name" value="BCTRLSENSOR"/>
</dbReference>
<evidence type="ECO:0000256" key="3">
    <source>
        <dbReference type="ARBA" id="ARBA00012438"/>
    </source>
</evidence>
<dbReference type="RefSeq" id="WP_167679132.1">
    <property type="nucleotide sequence ID" value="NZ_CP050313.1"/>
</dbReference>
<evidence type="ECO:0000256" key="11">
    <source>
        <dbReference type="ARBA" id="ARBA00022989"/>
    </source>
</evidence>
<dbReference type="SUPFAM" id="SSF53850">
    <property type="entry name" value="Periplasmic binding protein-like II"/>
    <property type="match status" value="1"/>
</dbReference>
<dbReference type="Pfam" id="PF00512">
    <property type="entry name" value="HisKA"/>
    <property type="match status" value="1"/>
</dbReference>
<dbReference type="InterPro" id="IPR036097">
    <property type="entry name" value="HisK_dim/P_sf"/>
</dbReference>
<evidence type="ECO:0000256" key="6">
    <source>
        <dbReference type="ARBA" id="ARBA00022679"/>
    </source>
</evidence>
<dbReference type="PROSITE" id="PS50110">
    <property type="entry name" value="RESPONSE_REGULATORY"/>
    <property type="match status" value="1"/>
</dbReference>
<dbReference type="SUPFAM" id="SSF53822">
    <property type="entry name" value="Periplasmic binding protein-like I"/>
    <property type="match status" value="1"/>
</dbReference>
<evidence type="ECO:0000259" key="19">
    <source>
        <dbReference type="PROSITE" id="PS50109"/>
    </source>
</evidence>
<evidence type="ECO:0000259" key="21">
    <source>
        <dbReference type="PROSITE" id="PS50894"/>
    </source>
</evidence>